<dbReference type="STRING" id="236814.IX39_12890"/>
<accession>A0A085Z1M3</accession>
<dbReference type="Pfam" id="PF13366">
    <property type="entry name" value="PDDEXK_3"/>
    <property type="match status" value="1"/>
</dbReference>
<protein>
    <recommendedName>
        <fullName evidence="3">GxxExxY protein</fullName>
    </recommendedName>
</protein>
<organism evidence="1 2">
    <name type="scientific">Chryseobacterium formosense</name>
    <dbReference type="NCBI Taxonomy" id="236814"/>
    <lineage>
        <taxon>Bacteria</taxon>
        <taxon>Pseudomonadati</taxon>
        <taxon>Bacteroidota</taxon>
        <taxon>Flavobacteriia</taxon>
        <taxon>Flavobacteriales</taxon>
        <taxon>Weeksellaceae</taxon>
        <taxon>Chryseobacterium group</taxon>
        <taxon>Chryseobacterium</taxon>
    </lineage>
</organism>
<dbReference type="AlphaFoldDB" id="A0A085Z1M3"/>
<evidence type="ECO:0000313" key="1">
    <source>
        <dbReference type="EMBL" id="KFE98336.1"/>
    </source>
</evidence>
<sequence length="125" mass="14540">MTENEISNMVFDAGMKVHRKLGIGLYENVYEQCLIYELKNCGLKVESQKDISINYEGLIIEKAFRVDLLIENKVIIEIKAVPEVNKYHFFQLLNYLRVTEIKLGMILNFHSTLFKDGVKRAVNKL</sequence>
<evidence type="ECO:0000313" key="2">
    <source>
        <dbReference type="Proteomes" id="UP000028713"/>
    </source>
</evidence>
<reference evidence="1 2" key="1">
    <citation type="submission" date="2014-07" db="EMBL/GenBank/DDBJ databases">
        <title>Genome of Chryseobacterium formosense LMG 24722.</title>
        <authorList>
            <person name="Pipes S.E."/>
            <person name="Stropko S.J."/>
            <person name="Newman J.D."/>
        </authorList>
    </citation>
    <scope>NUCLEOTIDE SEQUENCE [LARGE SCALE GENOMIC DNA]</scope>
    <source>
        <strain evidence="1 2">LMG 24722</strain>
    </source>
</reference>
<dbReference type="Proteomes" id="UP000028713">
    <property type="component" value="Unassembled WGS sequence"/>
</dbReference>
<dbReference type="InterPro" id="IPR026350">
    <property type="entry name" value="GxxExxY"/>
</dbReference>
<name>A0A085Z1M3_9FLAO</name>
<comment type="caution">
    <text evidence="1">The sequence shown here is derived from an EMBL/GenBank/DDBJ whole genome shotgun (WGS) entry which is preliminary data.</text>
</comment>
<evidence type="ECO:0008006" key="3">
    <source>
        <dbReference type="Google" id="ProtNLM"/>
    </source>
</evidence>
<keyword evidence="2" id="KW-1185">Reference proteome</keyword>
<proteinExistence type="predicted"/>
<gene>
    <name evidence="1" type="ORF">IX39_12890</name>
</gene>
<dbReference type="EMBL" id="JPRP01000002">
    <property type="protein sequence ID" value="KFE98336.1"/>
    <property type="molecule type" value="Genomic_DNA"/>
</dbReference>
<dbReference type="NCBIfam" id="TIGR04256">
    <property type="entry name" value="GxxExxY"/>
    <property type="match status" value="1"/>
</dbReference>
<dbReference type="eggNOG" id="COG0614">
    <property type="taxonomic scope" value="Bacteria"/>
</dbReference>
<dbReference type="OrthoDB" id="1119698at2"/>
<dbReference type="RefSeq" id="WP_034677539.1">
    <property type="nucleotide sequence ID" value="NZ_FPAP01000006.1"/>
</dbReference>